<evidence type="ECO:0000256" key="3">
    <source>
        <dbReference type="SAM" id="MobiDB-lite"/>
    </source>
</evidence>
<reference evidence="5 6" key="1">
    <citation type="submission" date="2024-03" db="EMBL/GenBank/DDBJ databases">
        <title>The Acrasis kona genome and developmental transcriptomes reveal deep origins of eukaryotic multicellular pathways.</title>
        <authorList>
            <person name="Sheikh S."/>
            <person name="Fu C.-J."/>
            <person name="Brown M.W."/>
            <person name="Baldauf S.L."/>
        </authorList>
    </citation>
    <scope>NUCLEOTIDE SEQUENCE [LARGE SCALE GENOMIC DNA]</scope>
    <source>
        <strain evidence="5 6">ATCC MYA-3509</strain>
    </source>
</reference>
<comment type="caution">
    <text evidence="5">The sequence shown here is derived from an EMBL/GenBank/DDBJ whole genome shotgun (WGS) entry which is preliminary data.</text>
</comment>
<evidence type="ECO:0000256" key="2">
    <source>
        <dbReference type="ARBA" id="ARBA00022490"/>
    </source>
</evidence>
<name>A0AAW2ZG08_9EUKA</name>
<dbReference type="GO" id="GO:0005737">
    <property type="term" value="C:cytoplasm"/>
    <property type="evidence" value="ECO:0007669"/>
    <property type="project" value="UniProtKB-SubCell"/>
</dbReference>
<feature type="region of interest" description="Disordered" evidence="3">
    <location>
        <begin position="1"/>
        <end position="41"/>
    </location>
</feature>
<dbReference type="Gene3D" id="2.60.40.790">
    <property type="match status" value="1"/>
</dbReference>
<dbReference type="InterPro" id="IPR037898">
    <property type="entry name" value="NudC_fam"/>
</dbReference>
<dbReference type="PROSITE" id="PS51203">
    <property type="entry name" value="CS"/>
    <property type="match status" value="1"/>
</dbReference>
<dbReference type="AlphaFoldDB" id="A0AAW2ZG08"/>
<evidence type="ECO:0000259" key="4">
    <source>
        <dbReference type="PROSITE" id="PS51203"/>
    </source>
</evidence>
<dbReference type="EMBL" id="JAOPGA020001431">
    <property type="protein sequence ID" value="KAL0488299.1"/>
    <property type="molecule type" value="Genomic_DNA"/>
</dbReference>
<keyword evidence="2" id="KW-0963">Cytoplasm</keyword>
<dbReference type="CDD" id="cd06467">
    <property type="entry name" value="p23_NUDC_like"/>
    <property type="match status" value="1"/>
</dbReference>
<dbReference type="GO" id="GO:0006457">
    <property type="term" value="P:protein folding"/>
    <property type="evidence" value="ECO:0007669"/>
    <property type="project" value="TreeGrafter"/>
</dbReference>
<dbReference type="FunFam" id="2.60.40.790:FF:000001">
    <property type="entry name" value="Nuclear migration protein nudC"/>
    <property type="match status" value="1"/>
</dbReference>
<feature type="compositionally biased region" description="Basic and acidic residues" evidence="3">
    <location>
        <begin position="8"/>
        <end position="21"/>
    </location>
</feature>
<protein>
    <recommendedName>
        <fullName evidence="4">CS domain-containing protein</fullName>
    </recommendedName>
</protein>
<evidence type="ECO:0000256" key="1">
    <source>
        <dbReference type="ARBA" id="ARBA00004496"/>
    </source>
</evidence>
<dbReference type="InterPro" id="IPR007052">
    <property type="entry name" value="CS_dom"/>
</dbReference>
<accession>A0AAW2ZG08</accession>
<dbReference type="Proteomes" id="UP001431209">
    <property type="component" value="Unassembled WGS sequence"/>
</dbReference>
<dbReference type="PANTHER" id="PTHR12356:SF3">
    <property type="entry name" value="NUCLEAR MIGRATION PROTEIN NUDC"/>
    <property type="match status" value="1"/>
</dbReference>
<evidence type="ECO:0000313" key="6">
    <source>
        <dbReference type="Proteomes" id="UP001431209"/>
    </source>
</evidence>
<dbReference type="InterPro" id="IPR008978">
    <property type="entry name" value="HSP20-like_chaperone"/>
</dbReference>
<organism evidence="5 6">
    <name type="scientific">Acrasis kona</name>
    <dbReference type="NCBI Taxonomy" id="1008807"/>
    <lineage>
        <taxon>Eukaryota</taxon>
        <taxon>Discoba</taxon>
        <taxon>Heterolobosea</taxon>
        <taxon>Tetramitia</taxon>
        <taxon>Eutetramitia</taxon>
        <taxon>Acrasidae</taxon>
        <taxon>Acrasis</taxon>
    </lineage>
</organism>
<dbReference type="SUPFAM" id="SSF49764">
    <property type="entry name" value="HSP20-like chaperones"/>
    <property type="match status" value="1"/>
</dbReference>
<dbReference type="Pfam" id="PF04969">
    <property type="entry name" value="CS"/>
    <property type="match status" value="1"/>
</dbReference>
<dbReference type="PANTHER" id="PTHR12356">
    <property type="entry name" value="NUCLEAR MOVEMENT PROTEIN NUDC"/>
    <property type="match status" value="1"/>
</dbReference>
<dbReference type="GO" id="GO:0051082">
    <property type="term" value="F:unfolded protein binding"/>
    <property type="evidence" value="ECO:0007669"/>
    <property type="project" value="TreeGrafter"/>
</dbReference>
<evidence type="ECO:0000313" key="5">
    <source>
        <dbReference type="EMBL" id="KAL0488299.1"/>
    </source>
</evidence>
<comment type="subcellular location">
    <subcellularLocation>
        <location evidence="1">Cytoplasm</location>
    </subcellularLocation>
</comment>
<feature type="domain" description="CS" evidence="4">
    <location>
        <begin position="38"/>
        <end position="128"/>
    </location>
</feature>
<keyword evidence="6" id="KW-1185">Reference proteome</keyword>
<proteinExistence type="predicted"/>
<sequence length="207" mass="23727">MSDIQQIDNKKQQWEIDEEKRKQRKKEKNLQIPVQGGGKGPNYSWTQEIGTVMITVPVPEGTKGKMVDIKFEKTHLTVILKSDPQNPLIKGDLFADVKVGDCYWQIEDQKEVLLHLQKNSGIWWRSPIKGHPEVDTDVIEPPQVSMSELGGEMRESVEKMLWDQNAKATGGMTTEDRMREANIRKLQAMHPGVDFSGWDFSKTKFSF</sequence>
<gene>
    <name evidence="5" type="ORF">AKO1_015472</name>
</gene>